<accession>A0ABN8RTC4</accession>
<sequence length="187" mass="22014">MPKFRDTILLAHASRLVNAEEFVLLYDLHKPKNPDLPYTNYECFDLDKMTDDECKTEFRFYKNDIYNLAEVFTLPDRIVCYNGVNVDMVEALCIFLKRFAYPCRYVDMIPRFGRPEPQLCMISNAVMNKMYQTWNRLLTDLNQDWLRPDHLEEFAVAVHNRGAALDNCWGFVDGTVRPICRPGQNQK</sequence>
<dbReference type="PANTHER" id="PTHR34615:SF1">
    <property type="entry name" value="PX DOMAIN-CONTAINING PROTEIN"/>
    <property type="match status" value="1"/>
</dbReference>
<dbReference type="PANTHER" id="PTHR34615">
    <property type="entry name" value="PX DOMAIN-CONTAINING PROTEIN"/>
    <property type="match status" value="1"/>
</dbReference>
<proteinExistence type="predicted"/>
<evidence type="ECO:0000313" key="1">
    <source>
        <dbReference type="EMBL" id="CAH3181021.1"/>
    </source>
</evidence>
<dbReference type="EMBL" id="CALNXK010000289">
    <property type="protein sequence ID" value="CAH3181021.1"/>
    <property type="molecule type" value="Genomic_DNA"/>
</dbReference>
<organism evidence="1 2">
    <name type="scientific">Porites lobata</name>
    <dbReference type="NCBI Taxonomy" id="104759"/>
    <lineage>
        <taxon>Eukaryota</taxon>
        <taxon>Metazoa</taxon>
        <taxon>Cnidaria</taxon>
        <taxon>Anthozoa</taxon>
        <taxon>Hexacorallia</taxon>
        <taxon>Scleractinia</taxon>
        <taxon>Fungiina</taxon>
        <taxon>Poritidae</taxon>
        <taxon>Porites</taxon>
    </lineage>
</organism>
<evidence type="ECO:0000313" key="2">
    <source>
        <dbReference type="Proteomes" id="UP001159405"/>
    </source>
</evidence>
<feature type="non-terminal residue" evidence="1">
    <location>
        <position position="187"/>
    </location>
</feature>
<gene>
    <name evidence="1" type="ORF">PLOB_00024089</name>
</gene>
<comment type="caution">
    <text evidence="1">The sequence shown here is derived from an EMBL/GenBank/DDBJ whole genome shotgun (WGS) entry which is preliminary data.</text>
</comment>
<protein>
    <submittedName>
        <fullName evidence="1">Uncharacterized protein</fullName>
    </submittedName>
</protein>
<reference evidence="1 2" key="1">
    <citation type="submission" date="2022-05" db="EMBL/GenBank/DDBJ databases">
        <authorList>
            <consortium name="Genoscope - CEA"/>
            <person name="William W."/>
        </authorList>
    </citation>
    <scope>NUCLEOTIDE SEQUENCE [LARGE SCALE GENOMIC DNA]</scope>
</reference>
<dbReference type="Proteomes" id="UP001159405">
    <property type="component" value="Unassembled WGS sequence"/>
</dbReference>
<name>A0ABN8RTC4_9CNID</name>
<keyword evidence="2" id="KW-1185">Reference proteome</keyword>